<name>A0AAD4GKQ3_BOLED</name>
<reference evidence="2" key="1">
    <citation type="submission" date="2019-10" db="EMBL/GenBank/DDBJ databases">
        <authorList>
            <consortium name="DOE Joint Genome Institute"/>
            <person name="Kuo A."/>
            <person name="Miyauchi S."/>
            <person name="Kiss E."/>
            <person name="Drula E."/>
            <person name="Kohler A."/>
            <person name="Sanchez-Garcia M."/>
            <person name="Andreopoulos B."/>
            <person name="Barry K.W."/>
            <person name="Bonito G."/>
            <person name="Buee M."/>
            <person name="Carver A."/>
            <person name="Chen C."/>
            <person name="Cichocki N."/>
            <person name="Clum A."/>
            <person name="Culley D."/>
            <person name="Crous P.W."/>
            <person name="Fauchery L."/>
            <person name="Girlanda M."/>
            <person name="Hayes R."/>
            <person name="Keri Z."/>
            <person name="LaButti K."/>
            <person name="Lipzen A."/>
            <person name="Lombard V."/>
            <person name="Magnuson J."/>
            <person name="Maillard F."/>
            <person name="Morin E."/>
            <person name="Murat C."/>
            <person name="Nolan M."/>
            <person name="Ohm R."/>
            <person name="Pangilinan J."/>
            <person name="Pereira M."/>
            <person name="Perotto S."/>
            <person name="Peter M."/>
            <person name="Riley R."/>
            <person name="Sitrit Y."/>
            <person name="Stielow B."/>
            <person name="Szollosi G."/>
            <person name="Zifcakova L."/>
            <person name="Stursova M."/>
            <person name="Spatafora J.W."/>
            <person name="Tedersoo L."/>
            <person name="Vaario L.-M."/>
            <person name="Yamada A."/>
            <person name="Yan M."/>
            <person name="Wang P."/>
            <person name="Xu J."/>
            <person name="Bruns T."/>
            <person name="Baldrian P."/>
            <person name="Vilgalys R."/>
            <person name="Henrissat B."/>
            <person name="Grigoriev I.V."/>
            <person name="Hibbett D."/>
            <person name="Nagy L.G."/>
            <person name="Martin F.M."/>
        </authorList>
    </citation>
    <scope>NUCLEOTIDE SEQUENCE</scope>
    <source>
        <strain evidence="2">BED1</strain>
    </source>
</reference>
<dbReference type="AlphaFoldDB" id="A0AAD4GKQ3"/>
<dbReference type="EMBL" id="WHUW01000004">
    <property type="protein sequence ID" value="KAF8447973.1"/>
    <property type="molecule type" value="Genomic_DNA"/>
</dbReference>
<feature type="compositionally biased region" description="Low complexity" evidence="1">
    <location>
        <begin position="61"/>
        <end position="88"/>
    </location>
</feature>
<evidence type="ECO:0000313" key="3">
    <source>
        <dbReference type="Proteomes" id="UP001194468"/>
    </source>
</evidence>
<feature type="region of interest" description="Disordered" evidence="1">
    <location>
        <begin position="33"/>
        <end position="107"/>
    </location>
</feature>
<organism evidence="2 3">
    <name type="scientific">Boletus edulis BED1</name>
    <dbReference type="NCBI Taxonomy" id="1328754"/>
    <lineage>
        <taxon>Eukaryota</taxon>
        <taxon>Fungi</taxon>
        <taxon>Dikarya</taxon>
        <taxon>Basidiomycota</taxon>
        <taxon>Agaricomycotina</taxon>
        <taxon>Agaricomycetes</taxon>
        <taxon>Agaricomycetidae</taxon>
        <taxon>Boletales</taxon>
        <taxon>Boletineae</taxon>
        <taxon>Boletaceae</taxon>
        <taxon>Boletoideae</taxon>
        <taxon>Boletus</taxon>
    </lineage>
</organism>
<proteinExistence type="predicted"/>
<reference evidence="2" key="2">
    <citation type="journal article" date="2020" name="Nat. Commun.">
        <title>Large-scale genome sequencing of mycorrhizal fungi provides insights into the early evolution of symbiotic traits.</title>
        <authorList>
            <person name="Miyauchi S."/>
            <person name="Kiss E."/>
            <person name="Kuo A."/>
            <person name="Drula E."/>
            <person name="Kohler A."/>
            <person name="Sanchez-Garcia M."/>
            <person name="Morin E."/>
            <person name="Andreopoulos B."/>
            <person name="Barry K.W."/>
            <person name="Bonito G."/>
            <person name="Buee M."/>
            <person name="Carver A."/>
            <person name="Chen C."/>
            <person name="Cichocki N."/>
            <person name="Clum A."/>
            <person name="Culley D."/>
            <person name="Crous P.W."/>
            <person name="Fauchery L."/>
            <person name="Girlanda M."/>
            <person name="Hayes R.D."/>
            <person name="Keri Z."/>
            <person name="LaButti K."/>
            <person name="Lipzen A."/>
            <person name="Lombard V."/>
            <person name="Magnuson J."/>
            <person name="Maillard F."/>
            <person name="Murat C."/>
            <person name="Nolan M."/>
            <person name="Ohm R.A."/>
            <person name="Pangilinan J."/>
            <person name="Pereira M.F."/>
            <person name="Perotto S."/>
            <person name="Peter M."/>
            <person name="Pfister S."/>
            <person name="Riley R."/>
            <person name="Sitrit Y."/>
            <person name="Stielow J.B."/>
            <person name="Szollosi G."/>
            <person name="Zifcakova L."/>
            <person name="Stursova M."/>
            <person name="Spatafora J.W."/>
            <person name="Tedersoo L."/>
            <person name="Vaario L.M."/>
            <person name="Yamada A."/>
            <person name="Yan M."/>
            <person name="Wang P."/>
            <person name="Xu J."/>
            <person name="Bruns T."/>
            <person name="Baldrian P."/>
            <person name="Vilgalys R."/>
            <person name="Dunand C."/>
            <person name="Henrissat B."/>
            <person name="Grigoriev I.V."/>
            <person name="Hibbett D."/>
            <person name="Nagy L.G."/>
            <person name="Martin F.M."/>
        </authorList>
    </citation>
    <scope>NUCLEOTIDE SEQUENCE</scope>
    <source>
        <strain evidence="2">BED1</strain>
    </source>
</reference>
<feature type="compositionally biased region" description="Polar residues" evidence="1">
    <location>
        <begin position="46"/>
        <end position="60"/>
    </location>
</feature>
<comment type="caution">
    <text evidence="2">The sequence shown here is derived from an EMBL/GenBank/DDBJ whole genome shotgun (WGS) entry which is preliminary data.</text>
</comment>
<protein>
    <submittedName>
        <fullName evidence="2">Uncharacterized protein</fullName>
    </submittedName>
</protein>
<accession>A0AAD4GKQ3</accession>
<evidence type="ECO:0000313" key="2">
    <source>
        <dbReference type="EMBL" id="KAF8447973.1"/>
    </source>
</evidence>
<dbReference type="Proteomes" id="UP001194468">
    <property type="component" value="Unassembled WGS sequence"/>
</dbReference>
<keyword evidence="3" id="KW-1185">Reference proteome</keyword>
<gene>
    <name evidence="2" type="ORF">L210DRAFT_2829742</name>
</gene>
<evidence type="ECO:0000256" key="1">
    <source>
        <dbReference type="SAM" id="MobiDB-lite"/>
    </source>
</evidence>
<sequence length="602" mass="64346">MIAVVAYNELAVMLPPLAVFCIHVLAASPTSSTTSTVAAYTPHPPSSTRSATRATRVSGQPSPSSSTPSHPTSTTSTSPSPILTSPSSRKFQTRPTSPSSPSSPSQTASIYATATLPIFVLFTACSPSIFVAAPSPHMPSPPSRAVSPRPRLLTPPDLAPGASGCSVYTAAQTSMTTPSLRYSSSPFSLSSVCSYLLFPCPNASNSVPLDLRFTRCTPAAINACLSSLGFRASENNSLFHPAPLSLALCSLEKLVLAASDPISLYSCPPQSVFRVHIDELNHLPSRTKKTVPTASSSTSHSTIRTTSSTKDIVVFIPPLRKQAKNELFPLSSPFESPTAVPVAPASSPIDQPAHSNVVSNVSSFYENTPGSNKHCRKNILPLSAQAVRPSEGGKLDPLAIARLPPPSNILDTHTSPALSNPVVTVTRRQSASDNVEQLRRTQPVACWIGQALNNPLKVDRARLHKRGSDAVADMVHQFTSKRPKVESEFVLARTQAKVSVKSRNPFVRSVFAESSTNTFDKPRLPVQESQDEAEPDVQLRVCRSLPSVRQGTGVEGTLKPLKPITTLKPPVLPKELLPSLPKHISRPKTDLKQTRLAFGREV</sequence>